<proteinExistence type="predicted"/>
<accession>A0A6C0AG21</accession>
<name>A0A6C0AG21_9ZZZZ</name>
<organism evidence="1">
    <name type="scientific">viral metagenome</name>
    <dbReference type="NCBI Taxonomy" id="1070528"/>
    <lineage>
        <taxon>unclassified sequences</taxon>
        <taxon>metagenomes</taxon>
        <taxon>organismal metagenomes</taxon>
    </lineage>
</organism>
<dbReference type="AlphaFoldDB" id="A0A6C0AG21"/>
<reference evidence="1" key="1">
    <citation type="journal article" date="2020" name="Nature">
        <title>Giant virus diversity and host interactions through global metagenomics.</title>
        <authorList>
            <person name="Schulz F."/>
            <person name="Roux S."/>
            <person name="Paez-Espino D."/>
            <person name="Jungbluth S."/>
            <person name="Walsh D.A."/>
            <person name="Denef V.J."/>
            <person name="McMahon K.D."/>
            <person name="Konstantinidis K.T."/>
            <person name="Eloe-Fadrosh E.A."/>
            <person name="Kyrpides N.C."/>
            <person name="Woyke T."/>
        </authorList>
    </citation>
    <scope>NUCLEOTIDE SEQUENCE</scope>
    <source>
        <strain evidence="1">GVMAG-S-1024976-23</strain>
    </source>
</reference>
<protein>
    <submittedName>
        <fullName evidence="1">Uncharacterized protein</fullName>
    </submittedName>
</protein>
<dbReference type="EMBL" id="MN740602">
    <property type="protein sequence ID" value="QHS78708.1"/>
    <property type="molecule type" value="Genomic_DNA"/>
</dbReference>
<evidence type="ECO:0000313" key="1">
    <source>
        <dbReference type="EMBL" id="QHS78708.1"/>
    </source>
</evidence>
<sequence>MNTRLVNNLPFEMKLNILKYYPIVEKRREHINIGIRNIYKIKKLITVYSIYHYNMPYEQELFKKNYFDELSASWVYSDLCFFLNNFIPLRYKISDLLLEFFSRLPYPYNEIDSLVKLSFLEDKYYSDKYLLILFASYMNENEMKYFMDYIDNIYNMSYITKNIDIFNK</sequence>